<dbReference type="InterPro" id="IPR047795">
    <property type="entry name" value="Put_SteA-like"/>
</dbReference>
<dbReference type="EMBL" id="LYPB01000043">
    <property type="protein sequence ID" value="OAS22927.1"/>
    <property type="molecule type" value="Genomic_DNA"/>
</dbReference>
<protein>
    <recommendedName>
        <fullName evidence="4">SteA-like C-terminal domain-containing protein</fullName>
    </recommendedName>
</protein>
<dbReference type="NCBIfam" id="NF040608">
    <property type="entry name" value="division_SteA"/>
    <property type="match status" value="1"/>
</dbReference>
<dbReference type="RefSeq" id="WP_068661973.1">
    <property type="nucleotide sequence ID" value="NZ_LYPB01000043.1"/>
</dbReference>
<keyword evidence="1" id="KW-1133">Transmembrane helix</keyword>
<accession>A0A198ANV3</accession>
<evidence type="ECO:0000313" key="3">
    <source>
        <dbReference type="Proteomes" id="UP000078454"/>
    </source>
</evidence>
<comment type="caution">
    <text evidence="2">The sequence shown here is derived from an EMBL/GenBank/DDBJ whole genome shotgun (WGS) entry which is preliminary data.</text>
</comment>
<evidence type="ECO:0008006" key="4">
    <source>
        <dbReference type="Google" id="ProtNLM"/>
    </source>
</evidence>
<sequence length="385" mass="42480">MNWSSLSLFTAKPNLICKGKIAKLAGSIEIDEGLKSARILVLLKGDIEEEHVQELLNRRVKAIVHCGQVMSGMFPTEGPLLLLQHDIPIMEVDAVHADIFLNESEIIIYHDRIQAGCQSISCKSFTREDWLLAQKMANDYASERWDPFIERTLAFAMREKQAVRESLPYLPLRTQFTGRHILVVSDGKGYRKDLQAASGFIAAFKPVLLGVGAGADALLIDGYHPDVIVSDAGQITNRMWKSGAEIIVHTYPDPQGVRDNESSAGLSGPHHLLPCIGNSEDAALLLAYEKGGEWLVTVGVRSYMSDFVTKGLANMGSALLVRMKIGARLVDIKSLQALTQQPTGWRREALSTIGLSCVFIGLSLFQLHWILKRASHAVWKLVGIE</sequence>
<dbReference type="AlphaFoldDB" id="A0A198ANV3"/>
<keyword evidence="1" id="KW-0812">Transmembrane</keyword>
<dbReference type="OrthoDB" id="9804377at2"/>
<feature type="transmembrane region" description="Helical" evidence="1">
    <location>
        <begin position="349"/>
        <end position="371"/>
    </location>
</feature>
<proteinExistence type="predicted"/>
<keyword evidence="1" id="KW-0472">Membrane</keyword>
<reference evidence="2 3" key="1">
    <citation type="submission" date="2016-05" db="EMBL/GenBank/DDBJ databases">
        <title>Paenibacillus sp. 1ZS3-15 nov., isolated from the rhizosphere soil.</title>
        <authorList>
            <person name="Zhang X.X."/>
            <person name="Zhang J."/>
        </authorList>
    </citation>
    <scope>NUCLEOTIDE SEQUENCE [LARGE SCALE GENOMIC DNA]</scope>
    <source>
        <strain evidence="2 3">1ZS3-15</strain>
    </source>
</reference>
<evidence type="ECO:0000256" key="1">
    <source>
        <dbReference type="SAM" id="Phobius"/>
    </source>
</evidence>
<organism evidence="2 3">
    <name type="scientific">Paenibacillus oryzisoli</name>
    <dbReference type="NCBI Taxonomy" id="1850517"/>
    <lineage>
        <taxon>Bacteria</taxon>
        <taxon>Bacillati</taxon>
        <taxon>Bacillota</taxon>
        <taxon>Bacilli</taxon>
        <taxon>Bacillales</taxon>
        <taxon>Paenibacillaceae</taxon>
        <taxon>Paenibacillus</taxon>
    </lineage>
</organism>
<dbReference type="Proteomes" id="UP000078454">
    <property type="component" value="Unassembled WGS sequence"/>
</dbReference>
<name>A0A198ANV3_9BACL</name>
<gene>
    <name evidence="2" type="ORF">A8708_10220</name>
</gene>
<dbReference type="STRING" id="1850517.A8708_10220"/>
<evidence type="ECO:0000313" key="2">
    <source>
        <dbReference type="EMBL" id="OAS22927.1"/>
    </source>
</evidence>
<keyword evidence="3" id="KW-1185">Reference proteome</keyword>